<reference key="2">
    <citation type="submission" date="2011-10" db="EMBL/GenBank/DDBJ databases">
        <title>The genome and transcriptome sequence of Clonorchis sinensis provide insights into the carcinogenic liver fluke.</title>
        <authorList>
            <person name="Wang X."/>
            <person name="Huang Y."/>
            <person name="Chen W."/>
            <person name="Liu H."/>
            <person name="Guo L."/>
            <person name="Chen Y."/>
            <person name="Luo F."/>
            <person name="Zhou W."/>
            <person name="Sun J."/>
            <person name="Mao Q."/>
            <person name="Liang P."/>
            <person name="Zhou C."/>
            <person name="Tian Y."/>
            <person name="Men J."/>
            <person name="Lv X."/>
            <person name="Huang L."/>
            <person name="Zhou J."/>
            <person name="Hu Y."/>
            <person name="Li R."/>
            <person name="Zhang F."/>
            <person name="Lei H."/>
            <person name="Li X."/>
            <person name="Hu X."/>
            <person name="Liang C."/>
            <person name="Xu J."/>
            <person name="Wu Z."/>
            <person name="Yu X."/>
        </authorList>
    </citation>
    <scope>NUCLEOTIDE SEQUENCE</scope>
    <source>
        <strain>Henan</strain>
    </source>
</reference>
<gene>
    <name evidence="1" type="ORF">CLF_103951</name>
</gene>
<dbReference type="EMBL" id="DF143008">
    <property type="protein sequence ID" value="GAA50034.1"/>
    <property type="molecule type" value="Genomic_DNA"/>
</dbReference>
<sequence length="307" mass="35954">MPLVLAKLRETGRVLVWQSEEGHYSHMCFSRWQQIALFRRFPDVVNVDGTHATNRFGKYAQLTSFFGFLDFSFVLQAARCICNTPVGNAKQHRLMGERTNTTQLPFTYSFNAFSNAVKYIRFNHLTRFFLASEQMLFECARFLARAQLTNQNAGLWMERMPLKTVDCRFKVECAPNIHRGDCHSRRRREEVRKRPTCYGKLRMFKASTRRQMLEQCNTYNRFDMLVFLDFEGAFASVDFETPDRQGMPRRFLNVMRSVTECTWGSTKAFVRKVIRAEKLPQVANVLDNAYRYEHDGTALTVRLSHDV</sequence>
<proteinExistence type="predicted"/>
<keyword evidence="2" id="KW-1185">Reference proteome</keyword>
<protein>
    <recommendedName>
        <fullName evidence="3">Reverse transcriptase domain-containing protein</fullName>
    </recommendedName>
</protein>
<dbReference type="AlphaFoldDB" id="G7YAQ0"/>
<accession>G7YAQ0</accession>
<dbReference type="Proteomes" id="UP000008909">
    <property type="component" value="Unassembled WGS sequence"/>
</dbReference>
<evidence type="ECO:0000313" key="2">
    <source>
        <dbReference type="Proteomes" id="UP000008909"/>
    </source>
</evidence>
<evidence type="ECO:0000313" key="1">
    <source>
        <dbReference type="EMBL" id="GAA50034.1"/>
    </source>
</evidence>
<evidence type="ECO:0008006" key="3">
    <source>
        <dbReference type="Google" id="ProtNLM"/>
    </source>
</evidence>
<organism evidence="1 2">
    <name type="scientific">Clonorchis sinensis</name>
    <name type="common">Chinese liver fluke</name>
    <dbReference type="NCBI Taxonomy" id="79923"/>
    <lineage>
        <taxon>Eukaryota</taxon>
        <taxon>Metazoa</taxon>
        <taxon>Spiralia</taxon>
        <taxon>Lophotrochozoa</taxon>
        <taxon>Platyhelminthes</taxon>
        <taxon>Trematoda</taxon>
        <taxon>Digenea</taxon>
        <taxon>Opisthorchiida</taxon>
        <taxon>Opisthorchiata</taxon>
        <taxon>Opisthorchiidae</taxon>
        <taxon>Clonorchis</taxon>
    </lineage>
</organism>
<reference evidence="1" key="1">
    <citation type="journal article" date="2011" name="Genome Biol.">
        <title>The draft genome of the carcinogenic human liver fluke Clonorchis sinensis.</title>
        <authorList>
            <person name="Wang X."/>
            <person name="Chen W."/>
            <person name="Huang Y."/>
            <person name="Sun J."/>
            <person name="Men J."/>
            <person name="Liu H."/>
            <person name="Luo F."/>
            <person name="Guo L."/>
            <person name="Lv X."/>
            <person name="Deng C."/>
            <person name="Zhou C."/>
            <person name="Fan Y."/>
            <person name="Li X."/>
            <person name="Huang L."/>
            <person name="Hu Y."/>
            <person name="Liang C."/>
            <person name="Hu X."/>
            <person name="Xu J."/>
            <person name="Yu X."/>
        </authorList>
    </citation>
    <scope>NUCLEOTIDE SEQUENCE [LARGE SCALE GENOMIC DNA]</scope>
    <source>
        <strain evidence="1">Henan</strain>
    </source>
</reference>
<name>G7YAQ0_CLOSI</name>